<organism evidence="2 3">
    <name type="scientific">Anatilimnocola aggregata</name>
    <dbReference type="NCBI Taxonomy" id="2528021"/>
    <lineage>
        <taxon>Bacteria</taxon>
        <taxon>Pseudomonadati</taxon>
        <taxon>Planctomycetota</taxon>
        <taxon>Planctomycetia</taxon>
        <taxon>Pirellulales</taxon>
        <taxon>Pirellulaceae</taxon>
        <taxon>Anatilimnocola</taxon>
    </lineage>
</organism>
<dbReference type="RefSeq" id="WP_145085998.1">
    <property type="nucleotide sequence ID" value="NZ_CP036274.1"/>
</dbReference>
<dbReference type="EMBL" id="CP036274">
    <property type="protein sequence ID" value="QDU26054.1"/>
    <property type="molecule type" value="Genomic_DNA"/>
</dbReference>
<sequence length="572" mass="58799">MAGLKRNRNLNVEQLENRQMMAGIVTITIDNAAGEAFFVGDDLPNGMTITFQGGSGSNNTYRISSVNTGTAGDTGTRFRIGTGGTPQTTISSLAIPSSYDLIVQMRDGNDRLVYNQNAPASNVAINFRDATFDLGLGAIDALDATYLRVARDWKIYGGQDLLNVVPAQAPVITLGRGGPNFVGRDFGYMGGNGNDNFTMLATTITRNVGLPPAVTYDNNNLPTNAYWQNPLQAGRSMETREGNDQVTFINTPTGPVLVGHTATSAAASIFRLDTGAGNDAVASTGMTVNQMIWNLNDGDDTVFFQSTTVRYDSTVDGGAGYDIHTESNRAPVNNFTVLTGATTDPTPSPTVVEVTFSNFENGTPNPNPGGGGGGGGSGGGGGGGGGRWNYRNSGGVVPVNTSGSAGVGGLEETLLTYAGGSGSNAVIEASALIANGRLLINGTSANDLILVTSVIDGLVRVRLGNRILGIFSVEGGVAINGVDGDDFIYVAPSSATTLVAANPNSDNVSGGSNVLVYNSNTVYTTRNAADAIAASNPATLTAQDLALLELLYSTPAGGGPGDGDDDGNGGWR</sequence>
<feature type="region of interest" description="Disordered" evidence="1">
    <location>
        <begin position="358"/>
        <end position="389"/>
    </location>
</feature>
<name>A0A517Y748_9BACT</name>
<reference evidence="2 3" key="1">
    <citation type="submission" date="2019-02" db="EMBL/GenBank/DDBJ databases">
        <title>Deep-cultivation of Planctomycetes and their phenomic and genomic characterization uncovers novel biology.</title>
        <authorList>
            <person name="Wiegand S."/>
            <person name="Jogler M."/>
            <person name="Boedeker C."/>
            <person name="Pinto D."/>
            <person name="Vollmers J."/>
            <person name="Rivas-Marin E."/>
            <person name="Kohn T."/>
            <person name="Peeters S.H."/>
            <person name="Heuer A."/>
            <person name="Rast P."/>
            <person name="Oberbeckmann S."/>
            <person name="Bunk B."/>
            <person name="Jeske O."/>
            <person name="Meyerdierks A."/>
            <person name="Storesund J.E."/>
            <person name="Kallscheuer N."/>
            <person name="Luecker S."/>
            <person name="Lage O.M."/>
            <person name="Pohl T."/>
            <person name="Merkel B.J."/>
            <person name="Hornburger P."/>
            <person name="Mueller R.-W."/>
            <person name="Bruemmer F."/>
            <person name="Labrenz M."/>
            <person name="Spormann A.M."/>
            <person name="Op den Camp H."/>
            <person name="Overmann J."/>
            <person name="Amann R."/>
            <person name="Jetten M.S.M."/>
            <person name="Mascher T."/>
            <person name="Medema M.H."/>
            <person name="Devos D.P."/>
            <person name="Kaster A.-K."/>
            <person name="Ovreas L."/>
            <person name="Rohde M."/>
            <person name="Galperin M.Y."/>
            <person name="Jogler C."/>
        </authorList>
    </citation>
    <scope>NUCLEOTIDE SEQUENCE [LARGE SCALE GENOMIC DNA]</scope>
    <source>
        <strain evidence="2 3">ETA_A8</strain>
    </source>
</reference>
<protein>
    <submittedName>
        <fullName evidence="2">Uncharacterized protein</fullName>
    </submittedName>
</protein>
<evidence type="ECO:0000313" key="2">
    <source>
        <dbReference type="EMBL" id="QDU26054.1"/>
    </source>
</evidence>
<feature type="compositionally biased region" description="Gly residues" evidence="1">
    <location>
        <begin position="368"/>
        <end position="387"/>
    </location>
</feature>
<evidence type="ECO:0000313" key="3">
    <source>
        <dbReference type="Proteomes" id="UP000315017"/>
    </source>
</evidence>
<keyword evidence="3" id="KW-1185">Reference proteome</keyword>
<gene>
    <name evidence="2" type="ORF">ETAA8_11260</name>
</gene>
<evidence type="ECO:0000256" key="1">
    <source>
        <dbReference type="SAM" id="MobiDB-lite"/>
    </source>
</evidence>
<dbReference type="Proteomes" id="UP000315017">
    <property type="component" value="Chromosome"/>
</dbReference>
<accession>A0A517Y748</accession>
<proteinExistence type="predicted"/>
<dbReference type="KEGG" id="aagg:ETAA8_11260"/>
<dbReference type="AlphaFoldDB" id="A0A517Y748"/>